<dbReference type="SUPFAM" id="SSF56672">
    <property type="entry name" value="DNA/RNA polymerases"/>
    <property type="match status" value="1"/>
</dbReference>
<dbReference type="PROSITE" id="PS50994">
    <property type="entry name" value="INTEGRASE"/>
    <property type="match status" value="1"/>
</dbReference>
<dbReference type="PANTHER" id="PTHR42648:SF18">
    <property type="entry name" value="RETROTRANSPOSON, UNCLASSIFIED-LIKE PROTEIN"/>
    <property type="match status" value="1"/>
</dbReference>
<dbReference type="EMBL" id="AC149266">
    <property type="protein sequence ID" value="AAT38786.2"/>
    <property type="molecule type" value="Genomic_DNA"/>
</dbReference>
<dbReference type="GO" id="GO:0046872">
    <property type="term" value="F:metal ion binding"/>
    <property type="evidence" value="ECO:0007669"/>
    <property type="project" value="UniProtKB-KW"/>
</dbReference>
<evidence type="ECO:0000313" key="7">
    <source>
        <dbReference type="EMBL" id="AAT38786.2"/>
    </source>
</evidence>
<name>Q6L3Y5_SOLDE</name>
<sequence>MLHSSSPLSPPIFNSENYQVWAVKMKTYLKGLGLWKYVEEDNAPEPLRANPTLQQIRSHEEEIAKGPKALSFIHAAVSDSIFTRIMTCESAKESWDMLKQEFQGSDRTRQMQILNLRKEFEMLRMKETEKVKDYIDRIMKIFNQIRLLGEKVEEQRIVEKVIVTLPEKFEAKISSIEDTWDMSRVTLNELSNALLAVEKRKAFRKEESTSEIALVAAQRSKAQLDGEPKRQQNGRYGKEKKEQSNNRGRYRRSKYPPCPYCKKTNHTDKFCWYRPGVQCKLCKQFGHVDKVCKINQNQPAQAQVTENVEDPEEKLFAASIAGECNVAAQDQDVWLVDSGCTHHMTANLNIFEWLDKKYFSKVRLGDGRLVDAAGKGAVAVQTPSGMKIISNVLFVPEISQSLLSVGQLLDKNYALLFKDKTCEIMDPTGIKLLSVKMNNRSFPLDWKHTDIGAYVSIQDETYVWHKRLGQINFKSLKLMQNKDLVADMPSINETSNVCGVCQIGKLSQSPFPINQAWRATEKLQLIHTDVCGPMSTPSYNGSKYFLLFINDLTRFCWVYFLKHKSEVFVAFQRFKATVENQCGSLIKILRSDNGTEFTSNQFKDFLQKAGIHHQLTVTYTPQQNGVSERKNRSIMNMARCLLFEKGLPKVLWAEAVNTAVYLQNRLPTRAVEGKTPYEAWIGTKPSVSHLKIKLNSDGTLNKYKARLVVKGYAQQHGIDFHETFAPVARFDTIRLLLAVAAHQGWQVFQLDVKSAFLNGYLEEKIYVEQPEGFRGAGDQAPRAWYARIDSYLLNLGFKRSCNETTLYIRLQNDDFLLVSLYVDDLLVTGSSTQSIKDFKEQMKKVFEMNDLGKMTYFLGMEVNQSSQGIFVSQKKYATEILKKFCLDKCKPVSTPAVQGEKLMKEDESGLVDASIYRSLIGSLLYLSATRPDIMYATSVLSRFMHLPTKTHLKAAKRILRYIRGTIDYGVFYKRTTSMKLLGFTDSDWAGSQDDMKSTSGYCFTLGSGVICWCTKKQGSVAQSTAEAEYVAASGAVNQALWLRKILIDLGFHPSKATEVLCDNKSVVAMVKNPVFHGRTKHIKIKYHSIREAERENEVHILYCCGEDQLADIFTKALQKQRFELLRAKVGVSSSTCIKEE</sequence>
<keyword evidence="3" id="KW-0064">Aspartyl protease</keyword>
<dbReference type="SUPFAM" id="SSF53098">
    <property type="entry name" value="Ribonuclease H-like"/>
    <property type="match status" value="1"/>
</dbReference>
<dbReference type="AlphaFoldDB" id="Q6L3Y5"/>
<dbReference type="GO" id="GO:0003676">
    <property type="term" value="F:nucleic acid binding"/>
    <property type="evidence" value="ECO:0007669"/>
    <property type="project" value="InterPro"/>
</dbReference>
<evidence type="ECO:0000256" key="5">
    <source>
        <dbReference type="SAM" id="MobiDB-lite"/>
    </source>
</evidence>
<dbReference type="Gene3D" id="3.30.420.10">
    <property type="entry name" value="Ribonuclease H-like superfamily/Ribonuclease H"/>
    <property type="match status" value="1"/>
</dbReference>
<reference evidence="7" key="1">
    <citation type="submission" date="2004-05" db="EMBL/GenBank/DDBJ databases">
        <authorList>
            <person name="Buell R."/>
            <person name="Liu J."/>
            <person name="Childs K."/>
            <person name="Zaborsky J."/>
            <person name="Tallon L."/>
            <person name="Wirtz U."/>
            <person name="Wei F."/>
            <person name="Kuang H."/>
            <person name="Zhang P."/>
            <person name="Marano M."/>
            <person name="Baker B."/>
        </authorList>
    </citation>
    <scope>NUCLEOTIDE SEQUENCE</scope>
</reference>
<dbReference type="Pfam" id="PF14223">
    <property type="entry name" value="Retrotran_gag_2"/>
    <property type="match status" value="1"/>
</dbReference>
<dbReference type="InterPro" id="IPR025724">
    <property type="entry name" value="GAG-pre-integrase_dom"/>
</dbReference>
<dbReference type="InterPro" id="IPR001584">
    <property type="entry name" value="Integrase_cat-core"/>
</dbReference>
<dbReference type="InterPro" id="IPR054722">
    <property type="entry name" value="PolX-like_BBD"/>
</dbReference>
<dbReference type="InterPro" id="IPR036397">
    <property type="entry name" value="RNaseH_sf"/>
</dbReference>
<keyword evidence="2" id="KW-0479">Metal-binding</keyword>
<reference evidence="7" key="2">
    <citation type="submission" date="2006-08" db="EMBL/GenBank/DDBJ databases">
        <authorList>
            <person name="Childs K."/>
        </authorList>
    </citation>
    <scope>NUCLEOTIDE SEQUENCE</scope>
</reference>
<dbReference type="InterPro" id="IPR039537">
    <property type="entry name" value="Retrotran_Ty1/copia-like"/>
</dbReference>
<evidence type="ECO:0000256" key="1">
    <source>
        <dbReference type="ARBA" id="ARBA00022670"/>
    </source>
</evidence>
<protein>
    <submittedName>
        <fullName evidence="7">Gag-pol polyprotein, putative</fullName>
    </submittedName>
</protein>
<keyword evidence="4" id="KW-0378">Hydrolase</keyword>
<evidence type="ECO:0000256" key="3">
    <source>
        <dbReference type="ARBA" id="ARBA00022750"/>
    </source>
</evidence>
<dbReference type="PANTHER" id="PTHR42648">
    <property type="entry name" value="TRANSPOSASE, PUTATIVE-RELATED"/>
    <property type="match status" value="1"/>
</dbReference>
<dbReference type="Pfam" id="PF13976">
    <property type="entry name" value="gag_pre-integrs"/>
    <property type="match status" value="1"/>
</dbReference>
<gene>
    <name evidence="7" type="ORF">SDM1_46t00012</name>
</gene>
<dbReference type="InterPro" id="IPR013103">
    <property type="entry name" value="RVT_2"/>
</dbReference>
<feature type="domain" description="Integrase catalytic" evidence="6">
    <location>
        <begin position="508"/>
        <end position="684"/>
    </location>
</feature>
<dbReference type="GO" id="GO:0004190">
    <property type="term" value="F:aspartic-type endopeptidase activity"/>
    <property type="evidence" value="ECO:0007669"/>
    <property type="project" value="UniProtKB-KW"/>
</dbReference>
<evidence type="ECO:0000259" key="6">
    <source>
        <dbReference type="PROSITE" id="PS50994"/>
    </source>
</evidence>
<dbReference type="Pfam" id="PF22936">
    <property type="entry name" value="Pol_BBD"/>
    <property type="match status" value="1"/>
</dbReference>
<keyword evidence="1" id="KW-0645">Protease</keyword>
<accession>Q6L3Y5</accession>
<evidence type="ECO:0000256" key="4">
    <source>
        <dbReference type="ARBA" id="ARBA00022801"/>
    </source>
</evidence>
<dbReference type="InterPro" id="IPR043502">
    <property type="entry name" value="DNA/RNA_pol_sf"/>
</dbReference>
<proteinExistence type="predicted"/>
<feature type="region of interest" description="Disordered" evidence="5">
    <location>
        <begin position="221"/>
        <end position="251"/>
    </location>
</feature>
<feature type="compositionally biased region" description="Basic and acidic residues" evidence="5">
    <location>
        <begin position="222"/>
        <end position="244"/>
    </location>
</feature>
<dbReference type="GO" id="GO:0015074">
    <property type="term" value="P:DNA integration"/>
    <property type="evidence" value="ECO:0007669"/>
    <property type="project" value="InterPro"/>
</dbReference>
<dbReference type="Pfam" id="PF00665">
    <property type="entry name" value="rve"/>
    <property type="match status" value="1"/>
</dbReference>
<dbReference type="CDD" id="cd09272">
    <property type="entry name" value="RNase_HI_RT_Ty1"/>
    <property type="match status" value="1"/>
</dbReference>
<dbReference type="Pfam" id="PF07727">
    <property type="entry name" value="RVT_2"/>
    <property type="match status" value="1"/>
</dbReference>
<dbReference type="GO" id="GO:0006508">
    <property type="term" value="P:proteolysis"/>
    <property type="evidence" value="ECO:0007669"/>
    <property type="project" value="UniProtKB-KW"/>
</dbReference>
<evidence type="ECO:0000256" key="2">
    <source>
        <dbReference type="ARBA" id="ARBA00022723"/>
    </source>
</evidence>
<organism evidence="7">
    <name type="scientific">Solanum demissum</name>
    <name type="common">Wild potato</name>
    <dbReference type="NCBI Taxonomy" id="50514"/>
    <lineage>
        <taxon>Eukaryota</taxon>
        <taxon>Viridiplantae</taxon>
        <taxon>Streptophyta</taxon>
        <taxon>Embryophyta</taxon>
        <taxon>Tracheophyta</taxon>
        <taxon>Spermatophyta</taxon>
        <taxon>Magnoliopsida</taxon>
        <taxon>eudicotyledons</taxon>
        <taxon>Gunneridae</taxon>
        <taxon>Pentapetalae</taxon>
        <taxon>asterids</taxon>
        <taxon>lamiids</taxon>
        <taxon>Solanales</taxon>
        <taxon>Solanaceae</taxon>
        <taxon>Solanoideae</taxon>
        <taxon>Solaneae</taxon>
        <taxon>Solanum</taxon>
    </lineage>
</organism>
<dbReference type="InterPro" id="IPR012337">
    <property type="entry name" value="RNaseH-like_sf"/>
</dbReference>